<feature type="compositionally biased region" description="Basic and acidic residues" evidence="1">
    <location>
        <begin position="269"/>
        <end position="285"/>
    </location>
</feature>
<name>A0A1B6DQI1_9HEMI</name>
<dbReference type="EMBL" id="GEDC01009379">
    <property type="protein sequence ID" value="JAS27919.1"/>
    <property type="molecule type" value="Transcribed_RNA"/>
</dbReference>
<evidence type="ECO:0000313" key="3">
    <source>
        <dbReference type="EMBL" id="JAS27919.1"/>
    </source>
</evidence>
<evidence type="ECO:0000256" key="1">
    <source>
        <dbReference type="SAM" id="MobiDB-lite"/>
    </source>
</evidence>
<protein>
    <recommendedName>
        <fullName evidence="2">CCDC22 N-terminal domain-containing protein</fullName>
    </recommendedName>
</protein>
<dbReference type="PANTHER" id="PTHR15668:SF4">
    <property type="entry name" value="COILED-COIL DOMAIN-CONTAINING PROTEIN 22"/>
    <property type="match status" value="1"/>
</dbReference>
<dbReference type="PANTHER" id="PTHR15668">
    <property type="entry name" value="JM1 PROTEIN"/>
    <property type="match status" value="1"/>
</dbReference>
<feature type="domain" description="CCDC22 N-terminal" evidence="2">
    <location>
        <begin position="1"/>
        <end position="107"/>
    </location>
</feature>
<accession>A0A1B6DQI1</accession>
<dbReference type="GO" id="GO:0097602">
    <property type="term" value="F:cullin family protein binding"/>
    <property type="evidence" value="ECO:0007669"/>
    <property type="project" value="TreeGrafter"/>
</dbReference>
<organism evidence="3">
    <name type="scientific">Clastoptera arizonana</name>
    <name type="common">Arizona spittle bug</name>
    <dbReference type="NCBI Taxonomy" id="38151"/>
    <lineage>
        <taxon>Eukaryota</taxon>
        <taxon>Metazoa</taxon>
        <taxon>Ecdysozoa</taxon>
        <taxon>Arthropoda</taxon>
        <taxon>Hexapoda</taxon>
        <taxon>Insecta</taxon>
        <taxon>Pterygota</taxon>
        <taxon>Neoptera</taxon>
        <taxon>Paraneoptera</taxon>
        <taxon>Hemiptera</taxon>
        <taxon>Auchenorrhyncha</taxon>
        <taxon>Cercopoidea</taxon>
        <taxon>Clastopteridae</taxon>
        <taxon>Clastoptera</taxon>
    </lineage>
</organism>
<proteinExistence type="predicted"/>
<reference evidence="3" key="1">
    <citation type="submission" date="2015-12" db="EMBL/GenBank/DDBJ databases">
        <title>De novo transcriptome assembly of four potential Pierce s Disease insect vectors from Arizona vineyards.</title>
        <authorList>
            <person name="Tassone E.E."/>
        </authorList>
    </citation>
    <scope>NUCLEOTIDE SEQUENCE</scope>
</reference>
<dbReference type="GO" id="GO:2000060">
    <property type="term" value="P:positive regulation of ubiquitin-dependent protein catabolic process"/>
    <property type="evidence" value="ECO:0007669"/>
    <property type="project" value="TreeGrafter"/>
</dbReference>
<dbReference type="InterPro" id="IPR008530">
    <property type="entry name" value="CCDC22"/>
</dbReference>
<sequence>MEEVDKIILHSLKEIGCDIDIEVKNLHQLTSDLIVEAVVRCLTTIQPGLEISYHIPPSMSGKFKIGGALAEACTELGYTGEIGYQTFLYPNEGDIRKVFIFLIEKLPRDSDKSIIQTEDSAPTLRQSISHKLKEDLSTPWSPPSASILKKSSFISVPLESGISLPGQKRDCTPQEWREYCVHQLPFFHNQPPSTSMLLPSIISFNAKTCMHLNQASPSIEENNDQCLGIKPLPLIERKTWLTTTSKLLYTKERIKIAKPQIKQDAPENNNKKEDSKLENKEELEKAELDKVKERLEELQDEIRLIANELTKVKYGDRRKA</sequence>
<gene>
    <name evidence="3" type="ORF">g.20521</name>
</gene>
<evidence type="ECO:0000259" key="2">
    <source>
        <dbReference type="Pfam" id="PF21674"/>
    </source>
</evidence>
<dbReference type="Pfam" id="PF21674">
    <property type="entry name" value="CCDC22_N"/>
    <property type="match status" value="1"/>
</dbReference>
<dbReference type="InterPro" id="IPR048349">
    <property type="entry name" value="CCDC22_N"/>
</dbReference>
<dbReference type="AlphaFoldDB" id="A0A1B6DQI1"/>
<feature type="region of interest" description="Disordered" evidence="1">
    <location>
        <begin position="260"/>
        <end position="285"/>
    </location>
</feature>